<comment type="caution">
    <text evidence="2">The sequence shown here is derived from an EMBL/GenBank/DDBJ whole genome shotgun (WGS) entry which is preliminary data.</text>
</comment>
<accession>A0AA39PGL6</accession>
<evidence type="ECO:0000313" key="3">
    <source>
        <dbReference type="Proteomes" id="UP001175227"/>
    </source>
</evidence>
<dbReference type="EMBL" id="JAUEPR010000006">
    <property type="protein sequence ID" value="KAK0483903.1"/>
    <property type="molecule type" value="Genomic_DNA"/>
</dbReference>
<dbReference type="Proteomes" id="UP001175227">
    <property type="component" value="Unassembled WGS sequence"/>
</dbReference>
<proteinExistence type="predicted"/>
<name>A0AA39PGL6_9AGAR</name>
<evidence type="ECO:0000313" key="2">
    <source>
        <dbReference type="EMBL" id="KAK0483903.1"/>
    </source>
</evidence>
<evidence type="ECO:0000256" key="1">
    <source>
        <dbReference type="SAM" id="MobiDB-lite"/>
    </source>
</evidence>
<organism evidence="2 3">
    <name type="scientific">Armillaria novae-zelandiae</name>
    <dbReference type="NCBI Taxonomy" id="153914"/>
    <lineage>
        <taxon>Eukaryota</taxon>
        <taxon>Fungi</taxon>
        <taxon>Dikarya</taxon>
        <taxon>Basidiomycota</taxon>
        <taxon>Agaricomycotina</taxon>
        <taxon>Agaricomycetes</taxon>
        <taxon>Agaricomycetidae</taxon>
        <taxon>Agaricales</taxon>
        <taxon>Marasmiineae</taxon>
        <taxon>Physalacriaceae</taxon>
        <taxon>Armillaria</taxon>
    </lineage>
</organism>
<protein>
    <submittedName>
        <fullName evidence="2">Uncharacterized protein</fullName>
    </submittedName>
</protein>
<keyword evidence="3" id="KW-1185">Reference proteome</keyword>
<sequence>MVVVYKSRITWLLPTASVTSVHMIHGHHSTLGWIAHWETCHTVVVYVGAEGLVIFERDPAEPSCSDERIISLHHQRSTILSQTLDLDLLRGQTPVTLSLLSQTQSECLAEPHSPQSDDQILLSAGDARLSSPSRPLS</sequence>
<dbReference type="AlphaFoldDB" id="A0AA39PGL6"/>
<reference evidence="2" key="1">
    <citation type="submission" date="2023-06" db="EMBL/GenBank/DDBJ databases">
        <authorList>
            <consortium name="Lawrence Berkeley National Laboratory"/>
            <person name="Ahrendt S."/>
            <person name="Sahu N."/>
            <person name="Indic B."/>
            <person name="Wong-Bajracharya J."/>
            <person name="Merenyi Z."/>
            <person name="Ke H.-M."/>
            <person name="Monk M."/>
            <person name="Kocsube S."/>
            <person name="Drula E."/>
            <person name="Lipzen A."/>
            <person name="Balint B."/>
            <person name="Henrissat B."/>
            <person name="Andreopoulos B."/>
            <person name="Martin F.M."/>
            <person name="Harder C.B."/>
            <person name="Rigling D."/>
            <person name="Ford K.L."/>
            <person name="Foster G.D."/>
            <person name="Pangilinan J."/>
            <person name="Papanicolaou A."/>
            <person name="Barry K."/>
            <person name="LaButti K."/>
            <person name="Viragh M."/>
            <person name="Koriabine M."/>
            <person name="Yan M."/>
            <person name="Riley R."/>
            <person name="Champramary S."/>
            <person name="Plett K.L."/>
            <person name="Tsai I.J."/>
            <person name="Slot J."/>
            <person name="Sipos G."/>
            <person name="Plett J."/>
            <person name="Nagy L.G."/>
            <person name="Grigoriev I.V."/>
        </authorList>
    </citation>
    <scope>NUCLEOTIDE SEQUENCE</scope>
    <source>
        <strain evidence="2">ICMP 16352</strain>
    </source>
</reference>
<feature type="region of interest" description="Disordered" evidence="1">
    <location>
        <begin position="108"/>
        <end position="137"/>
    </location>
</feature>
<gene>
    <name evidence="2" type="ORF">IW261DRAFT_1465709</name>
</gene>